<name>A0ABZ2ELB2_9BACT</name>
<keyword evidence="1" id="KW-0732">Signal</keyword>
<keyword evidence="3" id="KW-1185">Reference proteome</keyword>
<dbReference type="InterPro" id="IPR024284">
    <property type="entry name" value="DUF3826"/>
</dbReference>
<evidence type="ECO:0000313" key="3">
    <source>
        <dbReference type="Proteomes" id="UP001321305"/>
    </source>
</evidence>
<gene>
    <name evidence="2" type="ORF">PIECOFPK_02012</name>
</gene>
<evidence type="ECO:0008006" key="4">
    <source>
        <dbReference type="Google" id="ProtNLM"/>
    </source>
</evidence>
<reference evidence="3" key="1">
    <citation type="submission" date="2024-01" db="EMBL/GenBank/DDBJ databases">
        <title>Mycovorax composti gen. nov. sp. nov., a member of the family Chitinophagaceae isolated from button mushroom compost.</title>
        <authorList>
            <person name="Thai M."/>
            <person name="Bell T.L."/>
            <person name="Kertesz M.A."/>
        </authorList>
    </citation>
    <scope>NUCLEOTIDE SEQUENCE [LARGE SCALE GENOMIC DNA]</scope>
    <source>
        <strain evidence="3">C216</strain>
    </source>
</reference>
<accession>A0ABZ2ELB2</accession>
<dbReference type="EMBL" id="CP144143">
    <property type="protein sequence ID" value="WWC84279.1"/>
    <property type="molecule type" value="Genomic_DNA"/>
</dbReference>
<feature type="signal peptide" evidence="1">
    <location>
        <begin position="1"/>
        <end position="23"/>
    </location>
</feature>
<evidence type="ECO:0000313" key="2">
    <source>
        <dbReference type="EMBL" id="WWC84279.1"/>
    </source>
</evidence>
<sequence length="220" mass="25380">MPFKMKKVLAIHIWCFIVTIANAQSVTSDEYWSIANERAGKIAAALNITDSTKFYKVKELIAKEYVAIKEIDERKVNALTAIKTNIADKNEAEIEKTRITTLFEQERALINKQFVAALSTEVSPEQIEQIKNGMTYNVLPITYKGYLEMIPRLTEEEREYIYAALVEARDHAMAAGSSKEKHEWFGKYKGRINNFLSARGYDMNKESKDWQERVKQQNLN</sequence>
<dbReference type="Proteomes" id="UP001321305">
    <property type="component" value="Chromosome"/>
</dbReference>
<organism evidence="2 3">
    <name type="scientific">Mycovorax composti</name>
    <dbReference type="NCBI Taxonomy" id="2962693"/>
    <lineage>
        <taxon>Bacteria</taxon>
        <taxon>Pseudomonadati</taxon>
        <taxon>Bacteroidota</taxon>
        <taxon>Chitinophagia</taxon>
        <taxon>Chitinophagales</taxon>
        <taxon>Chitinophagaceae</taxon>
        <taxon>Mycovorax</taxon>
    </lineage>
</organism>
<evidence type="ECO:0000256" key="1">
    <source>
        <dbReference type="SAM" id="SignalP"/>
    </source>
</evidence>
<dbReference type="Pfam" id="PF12875">
    <property type="entry name" value="DUF3826"/>
    <property type="match status" value="1"/>
</dbReference>
<protein>
    <recommendedName>
        <fullName evidence="4">DUF3826 domain-containing protein</fullName>
    </recommendedName>
</protein>
<feature type="chain" id="PRO_5047471707" description="DUF3826 domain-containing protein" evidence="1">
    <location>
        <begin position="24"/>
        <end position="220"/>
    </location>
</feature>
<proteinExistence type="predicted"/>